<dbReference type="EMBL" id="MLCO01000038">
    <property type="protein sequence ID" value="ONG56642.1"/>
    <property type="molecule type" value="Genomic_DNA"/>
</dbReference>
<dbReference type="RefSeq" id="WP_076956401.1">
    <property type="nucleotide sequence ID" value="NZ_MLCO01000038.1"/>
</dbReference>
<keyword evidence="3" id="KW-0520">NAD</keyword>
<sequence length="253" mass="25980">MDLGLNGKRALVTGASRGIGRATAGVLAAEGCDLLLVARDTAKLQAAAEELRARHQVAVDVIAADLSQQAEVERVAAAAGRVDILVNNAGAIPPGDLLAVDDNTWRTAWDLKVFGFISLTRALYPGLKAQGGGVIVNVIGAAGEKFPSGYIAGAAGNAALMAFTKALGKAAPKDGIRVVAINPGPVATERHEMLARHAAAQKGDESRWRDQYAAMPFQRAAKPEEIGQAVAFLASPCSGYTSATVLTIDGGAG</sequence>
<dbReference type="PANTHER" id="PTHR43477:SF4">
    <property type="entry name" value="DEHYDROGENASE_REDUCTASE SDR FAMILY MEMBER 6"/>
    <property type="match status" value="1"/>
</dbReference>
<organism evidence="5 6">
    <name type="scientific">Teichococcus deserti</name>
    <dbReference type="NCBI Taxonomy" id="1817963"/>
    <lineage>
        <taxon>Bacteria</taxon>
        <taxon>Pseudomonadati</taxon>
        <taxon>Pseudomonadota</taxon>
        <taxon>Alphaproteobacteria</taxon>
        <taxon>Acetobacterales</taxon>
        <taxon>Roseomonadaceae</taxon>
        <taxon>Roseomonas</taxon>
    </lineage>
</organism>
<accession>A0A1V2H5L2</accession>
<evidence type="ECO:0000313" key="6">
    <source>
        <dbReference type="Proteomes" id="UP000188879"/>
    </source>
</evidence>
<dbReference type="Pfam" id="PF00106">
    <property type="entry name" value="adh_short"/>
    <property type="match status" value="1"/>
</dbReference>
<comment type="caution">
    <text evidence="5">The sequence shown here is derived from an EMBL/GenBank/DDBJ whole genome shotgun (WGS) entry which is preliminary data.</text>
</comment>
<protein>
    <submittedName>
        <fullName evidence="5">Short-chain dehydrogenase</fullName>
    </submittedName>
</protein>
<comment type="similarity">
    <text evidence="1 4">Belongs to the short-chain dehydrogenases/reductases (SDR) family.</text>
</comment>
<proteinExistence type="inferred from homology"/>
<dbReference type="GO" id="GO:0016491">
    <property type="term" value="F:oxidoreductase activity"/>
    <property type="evidence" value="ECO:0007669"/>
    <property type="project" value="UniProtKB-KW"/>
</dbReference>
<evidence type="ECO:0000313" key="5">
    <source>
        <dbReference type="EMBL" id="ONG56642.1"/>
    </source>
</evidence>
<dbReference type="Proteomes" id="UP000188879">
    <property type="component" value="Unassembled WGS sequence"/>
</dbReference>
<dbReference type="OrthoDB" id="9804774at2"/>
<gene>
    <name evidence="5" type="ORF">BKE38_05615</name>
</gene>
<name>A0A1V2H5L2_9PROT</name>
<dbReference type="AlphaFoldDB" id="A0A1V2H5L2"/>
<dbReference type="PANTHER" id="PTHR43477">
    <property type="entry name" value="DIHYDROANTICAPSIN 7-DEHYDROGENASE"/>
    <property type="match status" value="1"/>
</dbReference>
<evidence type="ECO:0000256" key="2">
    <source>
        <dbReference type="ARBA" id="ARBA00023002"/>
    </source>
</evidence>
<keyword evidence="2" id="KW-0560">Oxidoreductase</keyword>
<dbReference type="PRINTS" id="PR00080">
    <property type="entry name" value="SDRFAMILY"/>
</dbReference>
<evidence type="ECO:0000256" key="4">
    <source>
        <dbReference type="RuleBase" id="RU000363"/>
    </source>
</evidence>
<evidence type="ECO:0000256" key="1">
    <source>
        <dbReference type="ARBA" id="ARBA00006484"/>
    </source>
</evidence>
<dbReference type="SUPFAM" id="SSF51735">
    <property type="entry name" value="NAD(P)-binding Rossmann-fold domains"/>
    <property type="match status" value="1"/>
</dbReference>
<dbReference type="InterPro" id="IPR036291">
    <property type="entry name" value="NAD(P)-bd_dom_sf"/>
</dbReference>
<dbReference type="Gene3D" id="3.40.50.720">
    <property type="entry name" value="NAD(P)-binding Rossmann-like Domain"/>
    <property type="match status" value="1"/>
</dbReference>
<evidence type="ECO:0000256" key="3">
    <source>
        <dbReference type="ARBA" id="ARBA00023027"/>
    </source>
</evidence>
<dbReference type="FunFam" id="3.40.50.720:FF:000084">
    <property type="entry name" value="Short-chain dehydrogenase reductase"/>
    <property type="match status" value="1"/>
</dbReference>
<reference evidence="5 6" key="1">
    <citation type="submission" date="2016-10" db="EMBL/GenBank/DDBJ databases">
        <title>Draft Genome sequence of Roseomonas sp. strain M3.</title>
        <authorList>
            <person name="Subhash Y."/>
            <person name="Lee S."/>
        </authorList>
    </citation>
    <scope>NUCLEOTIDE SEQUENCE [LARGE SCALE GENOMIC DNA]</scope>
    <source>
        <strain evidence="5 6">M3</strain>
    </source>
</reference>
<keyword evidence="6" id="KW-1185">Reference proteome</keyword>
<dbReference type="NCBIfam" id="NF004779">
    <property type="entry name" value="PRK06125.1"/>
    <property type="match status" value="1"/>
</dbReference>
<dbReference type="InterPro" id="IPR051122">
    <property type="entry name" value="SDR_DHRS6-like"/>
</dbReference>
<dbReference type="InterPro" id="IPR002347">
    <property type="entry name" value="SDR_fam"/>
</dbReference>
<dbReference type="PRINTS" id="PR00081">
    <property type="entry name" value="GDHRDH"/>
</dbReference>